<evidence type="ECO:0000313" key="5">
    <source>
        <dbReference type="EMBL" id="KAK2878619.1"/>
    </source>
</evidence>
<dbReference type="InterPro" id="IPR036179">
    <property type="entry name" value="Ig-like_dom_sf"/>
</dbReference>
<dbReference type="Proteomes" id="UP001187343">
    <property type="component" value="Unassembled WGS sequence"/>
</dbReference>
<dbReference type="EMBL" id="JAUYZG010000019">
    <property type="protein sequence ID" value="KAK2878619.1"/>
    <property type="molecule type" value="Genomic_DNA"/>
</dbReference>
<feature type="domain" description="Ig-like" evidence="4">
    <location>
        <begin position="78"/>
        <end position="180"/>
    </location>
</feature>
<evidence type="ECO:0000259" key="4">
    <source>
        <dbReference type="PROSITE" id="PS50835"/>
    </source>
</evidence>
<evidence type="ECO:0000256" key="1">
    <source>
        <dbReference type="ARBA" id="ARBA00022729"/>
    </source>
</evidence>
<dbReference type="Pfam" id="PF07686">
    <property type="entry name" value="V-set"/>
    <property type="match status" value="1"/>
</dbReference>
<name>A0AA88TDM0_9TELE</name>
<feature type="signal peptide" evidence="3">
    <location>
        <begin position="1"/>
        <end position="19"/>
    </location>
</feature>
<accession>A0AA88TDM0</accession>
<keyword evidence="2" id="KW-0391">Immunity</keyword>
<proteinExistence type="predicted"/>
<dbReference type="AlphaFoldDB" id="A0AA88TDM0"/>
<sequence length="180" mass="20214">MIRTLSIFFLICLSDISNTQDIHQNPKDLIKDPGQSEELHCSHSASYNVMLCSDSTGSFNMISVLAVVIASVFWQTGPVSSNKVHQVPTDLLLTVNDTLDLKCSHNITDYVTILWYQQLSGAPDLKLIGHVYYKNPTVEKEYTELFKVSGDGQKEAHLHSLKLRQAQDNGMYFCAARAQY</sequence>
<dbReference type="Gene3D" id="2.60.40.10">
    <property type="entry name" value="Immunoglobulins"/>
    <property type="match status" value="1"/>
</dbReference>
<organism evidence="5 6">
    <name type="scientific">Cirrhinus molitorella</name>
    <name type="common">mud carp</name>
    <dbReference type="NCBI Taxonomy" id="172907"/>
    <lineage>
        <taxon>Eukaryota</taxon>
        <taxon>Metazoa</taxon>
        <taxon>Chordata</taxon>
        <taxon>Craniata</taxon>
        <taxon>Vertebrata</taxon>
        <taxon>Euteleostomi</taxon>
        <taxon>Actinopterygii</taxon>
        <taxon>Neopterygii</taxon>
        <taxon>Teleostei</taxon>
        <taxon>Ostariophysi</taxon>
        <taxon>Cypriniformes</taxon>
        <taxon>Cyprinidae</taxon>
        <taxon>Labeoninae</taxon>
        <taxon>Labeonini</taxon>
        <taxon>Cirrhinus</taxon>
    </lineage>
</organism>
<dbReference type="PANTHER" id="PTHR23268">
    <property type="entry name" value="T-CELL RECEPTOR BETA CHAIN"/>
    <property type="match status" value="1"/>
</dbReference>
<dbReference type="CDD" id="cd00099">
    <property type="entry name" value="IgV"/>
    <property type="match status" value="1"/>
</dbReference>
<reference evidence="5" key="1">
    <citation type="submission" date="2023-08" db="EMBL/GenBank/DDBJ databases">
        <title>Chromosome-level Genome Assembly of mud carp (Cirrhinus molitorella).</title>
        <authorList>
            <person name="Liu H."/>
        </authorList>
    </citation>
    <scope>NUCLEOTIDE SEQUENCE</scope>
    <source>
        <strain evidence="5">Prfri</strain>
        <tissue evidence="5">Muscle</tissue>
    </source>
</reference>
<dbReference type="InterPro" id="IPR007110">
    <property type="entry name" value="Ig-like_dom"/>
</dbReference>
<dbReference type="GO" id="GO:0005886">
    <property type="term" value="C:plasma membrane"/>
    <property type="evidence" value="ECO:0007669"/>
    <property type="project" value="TreeGrafter"/>
</dbReference>
<feature type="chain" id="PRO_5041711996" description="Ig-like domain-containing protein" evidence="3">
    <location>
        <begin position="20"/>
        <end position="180"/>
    </location>
</feature>
<comment type="caution">
    <text evidence="5">The sequence shown here is derived from an EMBL/GenBank/DDBJ whole genome shotgun (WGS) entry which is preliminary data.</text>
</comment>
<dbReference type="InterPro" id="IPR050413">
    <property type="entry name" value="TCR_beta_variable"/>
</dbReference>
<dbReference type="GO" id="GO:0007166">
    <property type="term" value="P:cell surface receptor signaling pathway"/>
    <property type="evidence" value="ECO:0007669"/>
    <property type="project" value="TreeGrafter"/>
</dbReference>
<dbReference type="GO" id="GO:0002376">
    <property type="term" value="P:immune system process"/>
    <property type="evidence" value="ECO:0007669"/>
    <property type="project" value="UniProtKB-KW"/>
</dbReference>
<gene>
    <name evidence="5" type="ORF">Q8A67_019410</name>
</gene>
<keyword evidence="6" id="KW-1185">Reference proteome</keyword>
<evidence type="ECO:0000256" key="3">
    <source>
        <dbReference type="SAM" id="SignalP"/>
    </source>
</evidence>
<dbReference type="SUPFAM" id="SSF48726">
    <property type="entry name" value="Immunoglobulin"/>
    <property type="match status" value="1"/>
</dbReference>
<dbReference type="InterPro" id="IPR013106">
    <property type="entry name" value="Ig_V-set"/>
</dbReference>
<evidence type="ECO:0000256" key="2">
    <source>
        <dbReference type="ARBA" id="ARBA00022859"/>
    </source>
</evidence>
<evidence type="ECO:0000313" key="6">
    <source>
        <dbReference type="Proteomes" id="UP001187343"/>
    </source>
</evidence>
<dbReference type="PROSITE" id="PS50835">
    <property type="entry name" value="IG_LIKE"/>
    <property type="match status" value="1"/>
</dbReference>
<dbReference type="InterPro" id="IPR013783">
    <property type="entry name" value="Ig-like_fold"/>
</dbReference>
<keyword evidence="1 3" id="KW-0732">Signal</keyword>
<protein>
    <recommendedName>
        <fullName evidence="4">Ig-like domain-containing protein</fullName>
    </recommendedName>
</protein>